<dbReference type="AlphaFoldDB" id="G4ZBC4"/>
<sequence length="129" mass="14288">MEMTGSVMRFALATYFMKRTGSSHESPAHIASAWSYAPSIAGSDASGEEEECEDVDSDFSSVVSTHVSNLKQLLDENRFQEWSGGVAELREYAADNDLLESLVVVLVKMIRSQEEDAECITQGKEKCKR</sequence>
<name>G4ZBC4_PHYSP</name>
<evidence type="ECO:0000313" key="1">
    <source>
        <dbReference type="EMBL" id="EGZ22720.1"/>
    </source>
</evidence>
<dbReference type="OMA" id="YFMKRGG"/>
<dbReference type="RefSeq" id="XP_009525437.1">
    <property type="nucleotide sequence ID" value="XM_009527142.1"/>
</dbReference>
<gene>
    <name evidence="1" type="ORF">PHYSODRAFT_314215</name>
</gene>
<dbReference type="EMBL" id="JH159153">
    <property type="protein sequence ID" value="EGZ22720.1"/>
    <property type="molecule type" value="Genomic_DNA"/>
</dbReference>
<dbReference type="InParanoid" id="G4ZBC4"/>
<dbReference type="GeneID" id="20643696"/>
<reference evidence="1 2" key="1">
    <citation type="journal article" date="2006" name="Science">
        <title>Phytophthora genome sequences uncover evolutionary origins and mechanisms of pathogenesis.</title>
        <authorList>
            <person name="Tyler B.M."/>
            <person name="Tripathy S."/>
            <person name="Zhang X."/>
            <person name="Dehal P."/>
            <person name="Jiang R.H."/>
            <person name="Aerts A."/>
            <person name="Arredondo F.D."/>
            <person name="Baxter L."/>
            <person name="Bensasson D."/>
            <person name="Beynon J.L."/>
            <person name="Chapman J."/>
            <person name="Damasceno C.M."/>
            <person name="Dorrance A.E."/>
            <person name="Dou D."/>
            <person name="Dickerman A.W."/>
            <person name="Dubchak I.L."/>
            <person name="Garbelotto M."/>
            <person name="Gijzen M."/>
            <person name="Gordon S.G."/>
            <person name="Govers F."/>
            <person name="Grunwald N.J."/>
            <person name="Huang W."/>
            <person name="Ivors K.L."/>
            <person name="Jones R.W."/>
            <person name="Kamoun S."/>
            <person name="Krampis K."/>
            <person name="Lamour K.H."/>
            <person name="Lee M.K."/>
            <person name="McDonald W.H."/>
            <person name="Medina M."/>
            <person name="Meijer H.J."/>
            <person name="Nordberg E.K."/>
            <person name="Maclean D.J."/>
            <person name="Ospina-Giraldo M.D."/>
            <person name="Morris P.F."/>
            <person name="Phuntumart V."/>
            <person name="Putnam N.H."/>
            <person name="Rash S."/>
            <person name="Rose J.K."/>
            <person name="Sakihama Y."/>
            <person name="Salamov A.A."/>
            <person name="Savidor A."/>
            <person name="Scheuring C.F."/>
            <person name="Smith B.M."/>
            <person name="Sobral B.W."/>
            <person name="Terry A."/>
            <person name="Torto-Alalibo T.A."/>
            <person name="Win J."/>
            <person name="Xu Z."/>
            <person name="Zhang H."/>
            <person name="Grigoriev I.V."/>
            <person name="Rokhsar D.S."/>
            <person name="Boore J.L."/>
        </authorList>
    </citation>
    <scope>NUCLEOTIDE SEQUENCE [LARGE SCALE GENOMIC DNA]</scope>
    <source>
        <strain evidence="1 2">P6497</strain>
    </source>
</reference>
<dbReference type="Proteomes" id="UP000002640">
    <property type="component" value="Unassembled WGS sequence"/>
</dbReference>
<dbReference type="KEGG" id="psoj:PHYSODRAFT_314215"/>
<evidence type="ECO:0000313" key="2">
    <source>
        <dbReference type="Proteomes" id="UP000002640"/>
    </source>
</evidence>
<protein>
    <submittedName>
        <fullName evidence="1">Uncharacterized protein</fullName>
    </submittedName>
</protein>
<keyword evidence="2" id="KW-1185">Reference proteome</keyword>
<organism evidence="1 2">
    <name type="scientific">Phytophthora sojae (strain P6497)</name>
    <name type="common">Soybean stem and root rot agent</name>
    <name type="synonym">Phytophthora megasperma f. sp. glycines</name>
    <dbReference type="NCBI Taxonomy" id="1094619"/>
    <lineage>
        <taxon>Eukaryota</taxon>
        <taxon>Sar</taxon>
        <taxon>Stramenopiles</taxon>
        <taxon>Oomycota</taxon>
        <taxon>Peronosporomycetes</taxon>
        <taxon>Peronosporales</taxon>
        <taxon>Peronosporaceae</taxon>
        <taxon>Phytophthora</taxon>
    </lineage>
</organism>
<accession>G4ZBC4</accession>
<proteinExistence type="predicted"/>